<keyword evidence="8" id="KW-0406">Ion transport</keyword>
<keyword evidence="4" id="KW-1003">Cell membrane</keyword>
<dbReference type="EMBL" id="JANURM010000002">
    <property type="protein sequence ID" value="MDL0088339.1"/>
    <property type="molecule type" value="Genomic_DNA"/>
</dbReference>
<dbReference type="PANTHER" id="PTHR32507">
    <property type="entry name" value="NA(+)/H(+) ANTIPORTER 1"/>
    <property type="match status" value="1"/>
</dbReference>
<accession>A0ABT7HPL9</accession>
<proteinExistence type="predicted"/>
<reference evidence="12" key="1">
    <citation type="submission" date="2022-08" db="EMBL/GenBank/DDBJ databases">
        <authorList>
            <person name="Wang H."/>
        </authorList>
    </citation>
    <scope>NUCLEOTIDE SEQUENCE</scope>
    <source>
        <strain evidence="12">PS10</strain>
    </source>
</reference>
<feature type="transmembrane region" description="Helical" evidence="10">
    <location>
        <begin position="161"/>
        <end position="182"/>
    </location>
</feature>
<dbReference type="Gene3D" id="3.30.70.1450">
    <property type="entry name" value="Regulator of K+ conductance, C-terminal domain"/>
    <property type="match status" value="1"/>
</dbReference>
<keyword evidence="5" id="KW-0630">Potassium</keyword>
<gene>
    <name evidence="12" type="ORF">NYG85_02975</name>
</gene>
<dbReference type="SUPFAM" id="SSF116726">
    <property type="entry name" value="TrkA C-terminal domain-like"/>
    <property type="match status" value="1"/>
</dbReference>
<feature type="transmembrane region" description="Helical" evidence="10">
    <location>
        <begin position="84"/>
        <end position="110"/>
    </location>
</feature>
<comment type="subcellular location">
    <subcellularLocation>
        <location evidence="1">Cell membrane</location>
        <topology evidence="1">Multi-pass membrane protein</topology>
    </subcellularLocation>
</comment>
<feature type="transmembrane region" description="Helical" evidence="10">
    <location>
        <begin position="117"/>
        <end position="136"/>
    </location>
</feature>
<feature type="transmembrane region" description="Helical" evidence="10">
    <location>
        <begin position="332"/>
        <end position="352"/>
    </location>
</feature>
<dbReference type="Pfam" id="PF02080">
    <property type="entry name" value="TrkA_C"/>
    <property type="match status" value="1"/>
</dbReference>
<feature type="transmembrane region" description="Helical" evidence="10">
    <location>
        <begin position="266"/>
        <end position="290"/>
    </location>
</feature>
<dbReference type="Gene3D" id="1.20.1530.20">
    <property type="match status" value="1"/>
</dbReference>
<reference evidence="12" key="2">
    <citation type="journal article" date="2023" name="Microorganisms">
        <title>Isolation and Genomic Characteristics of Cat-Borne Campylobacter felis sp. nov. and Sheep-Borne Campylobacter ovis sp. nov.</title>
        <authorList>
            <person name="Wang H."/>
            <person name="Li Y."/>
            <person name="Gu Y."/>
            <person name="Zhou G."/>
            <person name="Chen X."/>
            <person name="Zhang X."/>
            <person name="Shao Z."/>
            <person name="Zhang J."/>
            <person name="Zhang M."/>
        </authorList>
    </citation>
    <scope>NUCLEOTIDE SEQUENCE</scope>
    <source>
        <strain evidence="12">PS10</strain>
    </source>
</reference>
<keyword evidence="6 10" id="KW-0812">Transmembrane</keyword>
<dbReference type="NCBIfam" id="NF003715">
    <property type="entry name" value="PRK05326.1-2"/>
    <property type="match status" value="1"/>
</dbReference>
<evidence type="ECO:0000256" key="10">
    <source>
        <dbReference type="SAM" id="Phobius"/>
    </source>
</evidence>
<dbReference type="Pfam" id="PF00999">
    <property type="entry name" value="Na_H_Exchanger"/>
    <property type="match status" value="1"/>
</dbReference>
<feature type="domain" description="RCK C-terminal" evidence="11">
    <location>
        <begin position="398"/>
        <end position="480"/>
    </location>
</feature>
<comment type="caution">
    <text evidence="12">The sequence shown here is derived from an EMBL/GenBank/DDBJ whole genome shotgun (WGS) entry which is preliminary data.</text>
</comment>
<dbReference type="NCBIfam" id="NF003716">
    <property type="entry name" value="PRK05326.1-3"/>
    <property type="match status" value="1"/>
</dbReference>
<evidence type="ECO:0000256" key="3">
    <source>
        <dbReference type="ARBA" id="ARBA00022449"/>
    </source>
</evidence>
<dbReference type="Proteomes" id="UP001173801">
    <property type="component" value="Unassembled WGS sequence"/>
</dbReference>
<evidence type="ECO:0000256" key="4">
    <source>
        <dbReference type="ARBA" id="ARBA00022475"/>
    </source>
</evidence>
<evidence type="ECO:0000259" key="11">
    <source>
        <dbReference type="PROSITE" id="PS51202"/>
    </source>
</evidence>
<feature type="transmembrane region" description="Helical" evidence="10">
    <location>
        <begin position="230"/>
        <end position="254"/>
    </location>
</feature>
<evidence type="ECO:0000256" key="5">
    <source>
        <dbReference type="ARBA" id="ARBA00022538"/>
    </source>
</evidence>
<keyword evidence="9 10" id="KW-0472">Membrane</keyword>
<evidence type="ECO:0000256" key="2">
    <source>
        <dbReference type="ARBA" id="ARBA00022448"/>
    </source>
</evidence>
<dbReference type="PANTHER" id="PTHR32507:SF7">
    <property type="entry name" value="K(+)_H(+) ANTIPORTER NHAP2"/>
    <property type="match status" value="1"/>
</dbReference>
<keyword evidence="7 10" id="KW-1133">Transmembrane helix</keyword>
<feature type="transmembrane region" description="Helical" evidence="10">
    <location>
        <begin position="296"/>
        <end position="320"/>
    </location>
</feature>
<feature type="transmembrane region" description="Helical" evidence="10">
    <location>
        <begin position="189"/>
        <end position="210"/>
    </location>
</feature>
<evidence type="ECO:0000256" key="7">
    <source>
        <dbReference type="ARBA" id="ARBA00022989"/>
    </source>
</evidence>
<keyword evidence="3" id="KW-0050">Antiport</keyword>
<protein>
    <submittedName>
        <fullName evidence="12">Potassium/proton antiporter</fullName>
    </submittedName>
</protein>
<dbReference type="InterPro" id="IPR038770">
    <property type="entry name" value="Na+/solute_symporter_sf"/>
</dbReference>
<feature type="transmembrane region" description="Helical" evidence="10">
    <location>
        <begin position="358"/>
        <end position="384"/>
    </location>
</feature>
<evidence type="ECO:0000313" key="13">
    <source>
        <dbReference type="Proteomes" id="UP001173801"/>
    </source>
</evidence>
<keyword evidence="5" id="KW-0633">Potassium transport</keyword>
<evidence type="ECO:0000256" key="8">
    <source>
        <dbReference type="ARBA" id="ARBA00023065"/>
    </source>
</evidence>
<evidence type="ECO:0000256" key="1">
    <source>
        <dbReference type="ARBA" id="ARBA00004651"/>
    </source>
</evidence>
<keyword evidence="13" id="KW-1185">Reference proteome</keyword>
<organism evidence="12 13">
    <name type="scientific">Campylobacter gastrosuis</name>
    <dbReference type="NCBI Taxonomy" id="2974576"/>
    <lineage>
        <taxon>Bacteria</taxon>
        <taxon>Pseudomonadati</taxon>
        <taxon>Campylobacterota</taxon>
        <taxon>Epsilonproteobacteria</taxon>
        <taxon>Campylobacterales</taxon>
        <taxon>Campylobacteraceae</taxon>
        <taxon>Campylobacter</taxon>
    </lineage>
</organism>
<evidence type="ECO:0000313" key="12">
    <source>
        <dbReference type="EMBL" id="MDL0088339.1"/>
    </source>
</evidence>
<evidence type="ECO:0000256" key="9">
    <source>
        <dbReference type="ARBA" id="ARBA00023136"/>
    </source>
</evidence>
<sequence>MESLLLFFAVLFLCCIFLSKISDKFGVPSLFIFLGIGMLAGSDGVLGVHFSDHEVAQNIGMIALIFILYASGLDTDFSAIKPVFGRGIILATLGVVLTALAIIPIAMILLDFSFLEAFLLGAIISSTDAAAVFAILKAKKISLKNNLSPLIELESGSNDPMAIFLTLTIIQMFSLGGSGSVYDWAQTLFMQFGVGILFGYVFGVGLPGIFNRLRLEISGLYPVFSIAWVLLLYTTCYKIGGNGYLAVYIAGIFINKKEFVHKKNLIGFHDGIAWAMQIVIFLILGLLVFPSELPQVALSAFVIGVWLMLVARPVGVFISLLFSKFSVNEKLFVSWVGLRGVVPIVLATYVYGADIAHANLIFNIIFVMVLLSIFIQGMSIGFAADKFRVKEALIDEPAQPVSSPLFKTTLHQATLFFGSKLIGKTIVQLDLPPEFLILLIQREKEYIKPTGSFVFAQNDILLIQCDDDTLYKEVVKKIIG</sequence>
<dbReference type="RefSeq" id="WP_284936988.1">
    <property type="nucleotide sequence ID" value="NZ_JANURM010000002.1"/>
</dbReference>
<evidence type="ECO:0000256" key="6">
    <source>
        <dbReference type="ARBA" id="ARBA00022692"/>
    </source>
</evidence>
<dbReference type="InterPro" id="IPR036721">
    <property type="entry name" value="RCK_C_sf"/>
</dbReference>
<feature type="transmembrane region" description="Helical" evidence="10">
    <location>
        <begin position="55"/>
        <end position="72"/>
    </location>
</feature>
<feature type="transmembrane region" description="Helical" evidence="10">
    <location>
        <begin position="29"/>
        <end position="48"/>
    </location>
</feature>
<dbReference type="InterPro" id="IPR006153">
    <property type="entry name" value="Cation/H_exchanger_TM"/>
</dbReference>
<dbReference type="PROSITE" id="PS51202">
    <property type="entry name" value="RCK_C"/>
    <property type="match status" value="1"/>
</dbReference>
<dbReference type="InterPro" id="IPR006037">
    <property type="entry name" value="RCK_C"/>
</dbReference>
<name>A0ABT7HPL9_9BACT</name>
<keyword evidence="2" id="KW-0813">Transport</keyword>